<reference evidence="6 7" key="1">
    <citation type="submission" date="2018-09" db="EMBL/GenBank/DDBJ databases">
        <title>Micromonospora sp. nov. MS1-9, isolated from a root of Musa sp.</title>
        <authorList>
            <person name="Kuncharoen N."/>
            <person name="Kudo T."/>
            <person name="Ohkuma M."/>
            <person name="Yuki M."/>
            <person name="Tanasupawat S."/>
        </authorList>
    </citation>
    <scope>NUCLEOTIDE SEQUENCE [LARGE SCALE GENOMIC DNA]</scope>
    <source>
        <strain evidence="5 7">MS1-9</strain>
        <strain evidence="4 6">NGC1-4</strain>
    </source>
</reference>
<protein>
    <submittedName>
        <fullName evidence="5">Peroxidase</fullName>
    </submittedName>
</protein>
<dbReference type="Pfam" id="PF03098">
    <property type="entry name" value="An_peroxidase"/>
    <property type="match status" value="1"/>
</dbReference>
<dbReference type="Gene3D" id="1.10.640.10">
    <property type="entry name" value="Haem peroxidase domain superfamily, animal type"/>
    <property type="match status" value="1"/>
</dbReference>
<keyword evidence="2" id="KW-0964">Secreted</keyword>
<evidence type="ECO:0000256" key="3">
    <source>
        <dbReference type="ARBA" id="ARBA00023180"/>
    </source>
</evidence>
<dbReference type="GO" id="GO:0004601">
    <property type="term" value="F:peroxidase activity"/>
    <property type="evidence" value="ECO:0007669"/>
    <property type="project" value="UniProtKB-KW"/>
</dbReference>
<keyword evidence="6" id="KW-1185">Reference proteome</keyword>
<evidence type="ECO:0000313" key="5">
    <source>
        <dbReference type="EMBL" id="RKN34198.1"/>
    </source>
</evidence>
<organism evidence="5 7">
    <name type="scientific">Micromonospora musae</name>
    <dbReference type="NCBI Taxonomy" id="1894970"/>
    <lineage>
        <taxon>Bacteria</taxon>
        <taxon>Bacillati</taxon>
        <taxon>Actinomycetota</taxon>
        <taxon>Actinomycetes</taxon>
        <taxon>Micromonosporales</taxon>
        <taxon>Micromonosporaceae</taxon>
        <taxon>Micromonospora</taxon>
    </lineage>
</organism>
<evidence type="ECO:0000313" key="7">
    <source>
        <dbReference type="Proteomes" id="UP000275865"/>
    </source>
</evidence>
<dbReference type="EMBL" id="RAZT01000004">
    <property type="protein sequence ID" value="RKN34198.1"/>
    <property type="molecule type" value="Genomic_DNA"/>
</dbReference>
<dbReference type="EMBL" id="RAZS01000002">
    <property type="protein sequence ID" value="RKN22657.1"/>
    <property type="molecule type" value="Genomic_DNA"/>
</dbReference>
<evidence type="ECO:0000256" key="2">
    <source>
        <dbReference type="ARBA" id="ARBA00022525"/>
    </source>
</evidence>
<dbReference type="SUPFAM" id="SSF48113">
    <property type="entry name" value="Heme-dependent peroxidases"/>
    <property type="match status" value="1"/>
</dbReference>
<dbReference type="OrthoDB" id="105077at2"/>
<proteinExistence type="predicted"/>
<dbReference type="PROSITE" id="PS50292">
    <property type="entry name" value="PEROXIDASE_3"/>
    <property type="match status" value="1"/>
</dbReference>
<dbReference type="InterPro" id="IPR010255">
    <property type="entry name" value="Haem_peroxidase_sf"/>
</dbReference>
<dbReference type="GO" id="GO:0005576">
    <property type="term" value="C:extracellular region"/>
    <property type="evidence" value="ECO:0007669"/>
    <property type="project" value="UniProtKB-SubCell"/>
</dbReference>
<evidence type="ECO:0000313" key="4">
    <source>
        <dbReference type="EMBL" id="RKN22657.1"/>
    </source>
</evidence>
<dbReference type="Proteomes" id="UP000271548">
    <property type="component" value="Unassembled WGS sequence"/>
</dbReference>
<dbReference type="PANTHER" id="PTHR11475:SF4">
    <property type="entry name" value="CHORION PEROXIDASE"/>
    <property type="match status" value="1"/>
</dbReference>
<dbReference type="AlphaFoldDB" id="A0A3A9YA42"/>
<dbReference type="GO" id="GO:0006979">
    <property type="term" value="P:response to oxidative stress"/>
    <property type="evidence" value="ECO:0007669"/>
    <property type="project" value="InterPro"/>
</dbReference>
<evidence type="ECO:0000313" key="6">
    <source>
        <dbReference type="Proteomes" id="UP000271548"/>
    </source>
</evidence>
<dbReference type="InterPro" id="IPR037120">
    <property type="entry name" value="Haem_peroxidase_sf_animal"/>
</dbReference>
<dbReference type="PANTHER" id="PTHR11475">
    <property type="entry name" value="OXIDASE/PEROXIDASE"/>
    <property type="match status" value="1"/>
</dbReference>
<sequence>MGSAPSPPRGSRVAARDHCLSPVRSVDRPTGAARYGRMFRDLAPLGTDPKLLIRAGGDGGICAAAEALDQLNAGGDDAAEAAGWPFFGQLIAHDITADRSPITGGVAVEALRNARAPMLNLEIIYSDGPIGSPYLFDLADPAKFLLGPDGGDVPRNQQGVALIGDPRNDSHVFVLSLHVALLHAHNHLVDLLRAGGMPESNVFDAARTALTWHYQWTVVHDYLPRLVGAPLVRQVLAEGGRWFAPRPGEAYIPLEFADAAFRYGHGQIRHTYRLVDGGAAVPVFPDLVGFGPLPTDRRVDLTQLFDVPGRPPAQRAKRLDGRLPASLIGLPEQVTGTVDAAAYRSLAVRDLLRGEATGLPSGEAVAQLMEVTPLSPDELAQTWPHGTPLWFYILKEAEHRGGGDRLGPVGGRIVAEVLIGLLRADPGSYLHREPDWVPELPAAGAVFGLADLLTAGDSHDRPSGAA</sequence>
<dbReference type="GO" id="GO:0020037">
    <property type="term" value="F:heme binding"/>
    <property type="evidence" value="ECO:0007669"/>
    <property type="project" value="InterPro"/>
</dbReference>
<gene>
    <name evidence="5" type="ORF">D7044_10445</name>
    <name evidence="4" type="ORF">D7147_06495</name>
</gene>
<dbReference type="Proteomes" id="UP000275865">
    <property type="component" value="Unassembled WGS sequence"/>
</dbReference>
<keyword evidence="5" id="KW-0575">Peroxidase</keyword>
<name>A0A3A9YA42_9ACTN</name>
<accession>A0A3A9YA42</accession>
<keyword evidence="5" id="KW-0560">Oxidoreductase</keyword>
<comment type="caution">
    <text evidence="5">The sequence shown here is derived from an EMBL/GenBank/DDBJ whole genome shotgun (WGS) entry which is preliminary data.</text>
</comment>
<keyword evidence="3" id="KW-0325">Glycoprotein</keyword>
<comment type="subcellular location">
    <subcellularLocation>
        <location evidence="1">Secreted</location>
    </subcellularLocation>
</comment>
<dbReference type="InterPro" id="IPR019791">
    <property type="entry name" value="Haem_peroxidase_animal"/>
</dbReference>
<evidence type="ECO:0000256" key="1">
    <source>
        <dbReference type="ARBA" id="ARBA00004613"/>
    </source>
</evidence>